<evidence type="ECO:0000259" key="1">
    <source>
        <dbReference type="Pfam" id="PF01425"/>
    </source>
</evidence>
<protein>
    <recommendedName>
        <fullName evidence="1">Amidase domain-containing protein</fullName>
    </recommendedName>
</protein>
<dbReference type="InterPro" id="IPR036928">
    <property type="entry name" value="AS_sf"/>
</dbReference>
<organism evidence="2">
    <name type="scientific">Entomoneis paludosa</name>
    <dbReference type="NCBI Taxonomy" id="265537"/>
    <lineage>
        <taxon>Eukaryota</taxon>
        <taxon>Sar</taxon>
        <taxon>Stramenopiles</taxon>
        <taxon>Ochrophyta</taxon>
        <taxon>Bacillariophyta</taxon>
        <taxon>Bacillariophyceae</taxon>
        <taxon>Bacillariophycidae</taxon>
        <taxon>Entomoneidaceae</taxon>
        <taxon>Entomoneis</taxon>
    </lineage>
</organism>
<gene>
    <name evidence="2" type="ORF">APAL1065_LOCUS5867</name>
</gene>
<proteinExistence type="predicted"/>
<accession>A0A7S2VF54</accession>
<dbReference type="AlphaFoldDB" id="A0A7S2VF54"/>
<dbReference type="EMBL" id="HBHT01008769">
    <property type="protein sequence ID" value="CAD9952285.1"/>
    <property type="molecule type" value="Transcribed_RNA"/>
</dbReference>
<evidence type="ECO:0000313" key="2">
    <source>
        <dbReference type="EMBL" id="CAD9952285.1"/>
    </source>
</evidence>
<reference evidence="2" key="1">
    <citation type="submission" date="2021-01" db="EMBL/GenBank/DDBJ databases">
        <authorList>
            <person name="Corre E."/>
            <person name="Pelletier E."/>
            <person name="Niang G."/>
            <person name="Scheremetjew M."/>
            <person name="Finn R."/>
            <person name="Kale V."/>
            <person name="Holt S."/>
            <person name="Cochrane G."/>
            <person name="Meng A."/>
            <person name="Brown T."/>
            <person name="Cohen L."/>
        </authorList>
    </citation>
    <scope>NUCLEOTIDE SEQUENCE</scope>
    <source>
        <strain evidence="2">CCMP125</strain>
    </source>
</reference>
<dbReference type="Pfam" id="PF01425">
    <property type="entry name" value="Amidase"/>
    <property type="match status" value="1"/>
</dbReference>
<feature type="domain" description="Amidase" evidence="1">
    <location>
        <begin position="92"/>
        <end position="174"/>
    </location>
</feature>
<dbReference type="Gene3D" id="3.90.1300.10">
    <property type="entry name" value="Amidase signature (AS) domain"/>
    <property type="match status" value="1"/>
</dbReference>
<name>A0A7S2VF54_9STRA</name>
<dbReference type="InterPro" id="IPR023631">
    <property type="entry name" value="Amidase_dom"/>
</dbReference>
<dbReference type="SUPFAM" id="SSF75304">
    <property type="entry name" value="Amidase signature (AS) enzymes"/>
    <property type="match status" value="1"/>
</dbReference>
<sequence>MEHVGPKANFVISKKYDGASLFDMDQLWQSWTTIRSSVLYQSHSCHFDWETLQSSNIREDLKWELTRGRSTSVAELEGAKRIASAYSTWLEQDIFSKYNFIALPSSQLWPFPVEWISPQCIHKVPMDTYHRWMQVMVPVSLGGLPCITVPAGLDDLGRPMGIQIAGPRGSDRDLIHLARAYETAWKKR</sequence>